<organism evidence="1 2">
    <name type="scientific">Candidatus Filomicrobium marinum</name>
    <dbReference type="NCBI Taxonomy" id="1608628"/>
    <lineage>
        <taxon>Bacteria</taxon>
        <taxon>Pseudomonadati</taxon>
        <taxon>Pseudomonadota</taxon>
        <taxon>Alphaproteobacteria</taxon>
        <taxon>Hyphomicrobiales</taxon>
        <taxon>Hyphomicrobiaceae</taxon>
        <taxon>Filomicrobium</taxon>
    </lineage>
</organism>
<sequence>MSASTMRPLPARNKSTSEILIVLKTIRSHIEIAFPGTRRTPRFELGDSDAFFSSANVAPFIRR</sequence>
<dbReference type="Proteomes" id="UP000033187">
    <property type="component" value="Chromosome 1"/>
</dbReference>
<keyword evidence="2" id="KW-1185">Reference proteome</keyword>
<reference evidence="2" key="1">
    <citation type="submission" date="2015-02" db="EMBL/GenBank/DDBJ databases">
        <authorList>
            <person name="Chooi Y.-H."/>
        </authorList>
    </citation>
    <scope>NUCLEOTIDE SEQUENCE [LARGE SCALE GENOMIC DNA]</scope>
    <source>
        <strain evidence="2">strain Y</strain>
    </source>
</reference>
<name>A0A0D6JJC9_9HYPH</name>
<evidence type="ECO:0000313" key="2">
    <source>
        <dbReference type="Proteomes" id="UP000033187"/>
    </source>
</evidence>
<proteinExistence type="predicted"/>
<protein>
    <submittedName>
        <fullName evidence="1">Uncharacterized protein</fullName>
    </submittedName>
</protein>
<accession>A0A0D6JJC9</accession>
<dbReference type="KEGG" id="fil:BN1229_v1_2393"/>
<evidence type="ECO:0000313" key="1">
    <source>
        <dbReference type="EMBL" id="CPR22089.1"/>
    </source>
</evidence>
<gene>
    <name evidence="1" type="ORF">YBN1229_v1_3522</name>
</gene>
<dbReference type="AlphaFoldDB" id="A0A0D6JJC9"/>
<dbReference type="EMBL" id="LN829119">
    <property type="protein sequence ID" value="CPR22089.1"/>
    <property type="molecule type" value="Genomic_DNA"/>
</dbReference>
<dbReference type="KEGG" id="fiy:BN1229_v1_3522"/>